<reference evidence="8 9" key="1">
    <citation type="journal article" date="2020" name="mSystems">
        <title>Defining Genomic and Predicted Metabolic Features of the Acetobacterium Genus.</title>
        <authorList>
            <person name="Ross D.E."/>
            <person name="Marshall C.W."/>
            <person name="Gulliver D."/>
            <person name="May H.D."/>
            <person name="Norman R.S."/>
        </authorList>
    </citation>
    <scope>NUCLEOTIDE SEQUENCE [LARGE SCALE GENOMIC DNA]</scope>
    <source>
        <strain evidence="8 9">DSM 9173</strain>
    </source>
</reference>
<gene>
    <name evidence="7 8" type="primary">mltG</name>
    <name evidence="8" type="ORF">GH807_01910</name>
</gene>
<dbReference type="Gene3D" id="3.30.160.60">
    <property type="entry name" value="Classic Zinc Finger"/>
    <property type="match status" value="1"/>
</dbReference>
<sequence length="366" mass="40843">MRRKEQAESKLPGQPPSPKRGKLFAVILLLLVVFGSTAVFSFNYFMNEILKPVGAGDFVYVRIEEGAVVSEVADLLKKDHLIKDALAFEVLAKNKNLTDQIQSGYYAFSPSESAEQILERLVAGDVYDSAVTIPEGENIEEIATILEENHVCDRDAFIAETKKVAEYQKKYPILSSIPLETRDGVSRTLEGYLFPDTYSFTPDSDPSAVVDAMLDRFVEVYDQDYLNRTTEMGKTVDQIVIMSSIVELETKYVEDKANVASVFYNRIAANMPLQSDITVDYARGEKTAVLTSAETQFPSPYNTYTNLGLPFGPICSFGKTSLEAALYPATTKYLYFVADMTSGKIYFNETYEEHLVDVETYLGGTN</sequence>
<evidence type="ECO:0000256" key="6">
    <source>
        <dbReference type="ARBA" id="ARBA00023316"/>
    </source>
</evidence>
<comment type="caution">
    <text evidence="8">The sequence shown here is derived from an EMBL/GenBank/DDBJ whole genome shotgun (WGS) entry which is preliminary data.</text>
</comment>
<dbReference type="PANTHER" id="PTHR30518:SF2">
    <property type="entry name" value="ENDOLYTIC MUREIN TRANSGLYCOSYLASE"/>
    <property type="match status" value="1"/>
</dbReference>
<comment type="similarity">
    <text evidence="7">Belongs to the transglycosylase MltG family.</text>
</comment>
<comment type="function">
    <text evidence="7">Functions as a peptidoglycan terminase that cleaves nascent peptidoglycan strands endolytically to terminate their elongation.</text>
</comment>
<evidence type="ECO:0000256" key="2">
    <source>
        <dbReference type="ARBA" id="ARBA00022692"/>
    </source>
</evidence>
<dbReference type="Pfam" id="PF02618">
    <property type="entry name" value="YceG"/>
    <property type="match status" value="1"/>
</dbReference>
<dbReference type="HAMAP" id="MF_02065">
    <property type="entry name" value="MltG"/>
    <property type="match status" value="1"/>
</dbReference>
<organism evidence="8 9">
    <name type="scientific">Acetobacterium tundrae</name>
    <dbReference type="NCBI Taxonomy" id="132932"/>
    <lineage>
        <taxon>Bacteria</taxon>
        <taxon>Bacillati</taxon>
        <taxon>Bacillota</taxon>
        <taxon>Clostridia</taxon>
        <taxon>Eubacteriales</taxon>
        <taxon>Eubacteriaceae</taxon>
        <taxon>Acetobacterium</taxon>
    </lineage>
</organism>
<keyword evidence="4 7" id="KW-0472">Membrane</keyword>
<keyword evidence="2 7" id="KW-0812">Transmembrane</keyword>
<evidence type="ECO:0000256" key="4">
    <source>
        <dbReference type="ARBA" id="ARBA00023136"/>
    </source>
</evidence>
<feature type="site" description="Important for catalytic activity" evidence="7">
    <location>
        <position position="249"/>
    </location>
</feature>
<keyword evidence="6 7" id="KW-0961">Cell wall biogenesis/degradation</keyword>
<accession>A0ABR6WHQ0</accession>
<dbReference type="PANTHER" id="PTHR30518">
    <property type="entry name" value="ENDOLYTIC MUREIN TRANSGLYCOSYLASE"/>
    <property type="match status" value="1"/>
</dbReference>
<dbReference type="EMBL" id="WJBB01000002">
    <property type="protein sequence ID" value="MBC3795808.1"/>
    <property type="molecule type" value="Genomic_DNA"/>
</dbReference>
<evidence type="ECO:0000256" key="5">
    <source>
        <dbReference type="ARBA" id="ARBA00023239"/>
    </source>
</evidence>
<dbReference type="Gene3D" id="3.30.1490.480">
    <property type="entry name" value="Endolytic murein transglycosylase"/>
    <property type="match status" value="2"/>
</dbReference>
<proteinExistence type="inferred from homology"/>
<evidence type="ECO:0000313" key="9">
    <source>
        <dbReference type="Proteomes" id="UP000653358"/>
    </source>
</evidence>
<protein>
    <recommendedName>
        <fullName evidence="7">Endolytic murein transglycosylase</fullName>
        <ecNumber evidence="7">4.2.2.29</ecNumber>
    </recommendedName>
    <alternativeName>
        <fullName evidence="7">Peptidoglycan lytic transglycosylase</fullName>
    </alternativeName>
    <alternativeName>
        <fullName evidence="7">Peptidoglycan polymerization terminase</fullName>
    </alternativeName>
</protein>
<dbReference type="InterPro" id="IPR003770">
    <property type="entry name" value="MLTG-like"/>
</dbReference>
<keyword evidence="5 7" id="KW-0456">Lyase</keyword>
<dbReference type="CDD" id="cd08010">
    <property type="entry name" value="MltG_like"/>
    <property type="match status" value="1"/>
</dbReference>
<dbReference type="RefSeq" id="WP_148602500.1">
    <property type="nucleotide sequence ID" value="NZ_RXYB01000003.1"/>
</dbReference>
<evidence type="ECO:0000256" key="7">
    <source>
        <dbReference type="HAMAP-Rule" id="MF_02065"/>
    </source>
</evidence>
<dbReference type="EC" id="4.2.2.29" evidence="7"/>
<keyword evidence="3 7" id="KW-1133">Transmembrane helix</keyword>
<evidence type="ECO:0000256" key="3">
    <source>
        <dbReference type="ARBA" id="ARBA00022989"/>
    </source>
</evidence>
<name>A0ABR6WHQ0_9FIRM</name>
<evidence type="ECO:0000256" key="1">
    <source>
        <dbReference type="ARBA" id="ARBA00022475"/>
    </source>
</evidence>
<dbReference type="Proteomes" id="UP000653358">
    <property type="component" value="Unassembled WGS sequence"/>
</dbReference>
<keyword evidence="1 7" id="KW-1003">Cell membrane</keyword>
<comment type="catalytic activity">
    <reaction evidence="7">
        <text>a peptidoglycan chain = a peptidoglycan chain with N-acetyl-1,6-anhydromuramyl-[peptide] at the reducing end + a peptidoglycan chain with N-acetylglucosamine at the non-reducing end.</text>
        <dbReference type="EC" id="4.2.2.29"/>
    </reaction>
</comment>
<keyword evidence="9" id="KW-1185">Reference proteome</keyword>
<dbReference type="NCBIfam" id="TIGR00247">
    <property type="entry name" value="endolytic transglycosylase MltG"/>
    <property type="match status" value="1"/>
</dbReference>
<evidence type="ECO:0000313" key="8">
    <source>
        <dbReference type="EMBL" id="MBC3795808.1"/>
    </source>
</evidence>